<name>A0A9X2IED1_9ACTN</name>
<organism evidence="5 6">
    <name type="scientific">Nocardioides bruguierae</name>
    <dbReference type="NCBI Taxonomy" id="2945102"/>
    <lineage>
        <taxon>Bacteria</taxon>
        <taxon>Bacillati</taxon>
        <taxon>Actinomycetota</taxon>
        <taxon>Actinomycetes</taxon>
        <taxon>Propionibacteriales</taxon>
        <taxon>Nocardioidaceae</taxon>
        <taxon>Nocardioides</taxon>
    </lineage>
</organism>
<reference evidence="5" key="1">
    <citation type="submission" date="2022-05" db="EMBL/GenBank/DDBJ databases">
        <authorList>
            <person name="Tuo L."/>
        </authorList>
    </citation>
    <scope>NUCLEOTIDE SEQUENCE</scope>
    <source>
        <strain evidence="5">BSK12Z-4</strain>
    </source>
</reference>
<evidence type="ECO:0000256" key="3">
    <source>
        <dbReference type="SAM" id="SignalP"/>
    </source>
</evidence>
<dbReference type="InterPro" id="IPR050553">
    <property type="entry name" value="Thioredoxin_ResA/DsbE_sf"/>
</dbReference>
<dbReference type="Gene3D" id="3.40.30.10">
    <property type="entry name" value="Glutaredoxin"/>
    <property type="match status" value="1"/>
</dbReference>
<proteinExistence type="predicted"/>
<evidence type="ECO:0000313" key="5">
    <source>
        <dbReference type="EMBL" id="MCM0620706.1"/>
    </source>
</evidence>
<keyword evidence="6" id="KW-1185">Reference proteome</keyword>
<dbReference type="RefSeq" id="WP_250827265.1">
    <property type="nucleotide sequence ID" value="NZ_JAMOIL010000011.1"/>
</dbReference>
<dbReference type="PROSITE" id="PS51257">
    <property type="entry name" value="PROKAR_LIPOPROTEIN"/>
    <property type="match status" value="1"/>
</dbReference>
<dbReference type="GO" id="GO:0016491">
    <property type="term" value="F:oxidoreductase activity"/>
    <property type="evidence" value="ECO:0007669"/>
    <property type="project" value="InterPro"/>
</dbReference>
<dbReference type="GO" id="GO:0017004">
    <property type="term" value="P:cytochrome complex assembly"/>
    <property type="evidence" value="ECO:0007669"/>
    <property type="project" value="UniProtKB-KW"/>
</dbReference>
<accession>A0A9X2IED1</accession>
<comment type="subcellular location">
    <subcellularLocation>
        <location evidence="1">Cell envelope</location>
    </subcellularLocation>
</comment>
<dbReference type="PROSITE" id="PS00194">
    <property type="entry name" value="THIOREDOXIN_1"/>
    <property type="match status" value="1"/>
</dbReference>
<dbReference type="InterPro" id="IPR036249">
    <property type="entry name" value="Thioredoxin-like_sf"/>
</dbReference>
<evidence type="ECO:0000256" key="2">
    <source>
        <dbReference type="ARBA" id="ARBA00022748"/>
    </source>
</evidence>
<dbReference type="CDD" id="cd02966">
    <property type="entry name" value="TlpA_like_family"/>
    <property type="match status" value="1"/>
</dbReference>
<evidence type="ECO:0000313" key="6">
    <source>
        <dbReference type="Proteomes" id="UP001139485"/>
    </source>
</evidence>
<feature type="domain" description="Thioredoxin" evidence="4">
    <location>
        <begin position="71"/>
        <end position="212"/>
    </location>
</feature>
<feature type="signal peptide" evidence="3">
    <location>
        <begin position="1"/>
        <end position="20"/>
    </location>
</feature>
<evidence type="ECO:0000259" key="4">
    <source>
        <dbReference type="PROSITE" id="PS51352"/>
    </source>
</evidence>
<dbReference type="InterPro" id="IPR013740">
    <property type="entry name" value="Redoxin"/>
</dbReference>
<dbReference type="SUPFAM" id="SSF52833">
    <property type="entry name" value="Thioredoxin-like"/>
    <property type="match status" value="1"/>
</dbReference>
<dbReference type="InterPro" id="IPR017937">
    <property type="entry name" value="Thioredoxin_CS"/>
</dbReference>
<gene>
    <name evidence="5" type="ORF">M8330_10430</name>
</gene>
<protein>
    <submittedName>
        <fullName evidence="5">TlpA family protein disulfide reductase</fullName>
    </submittedName>
</protein>
<dbReference type="InterPro" id="IPR013766">
    <property type="entry name" value="Thioredoxin_domain"/>
</dbReference>
<comment type="caution">
    <text evidence="5">The sequence shown here is derived from an EMBL/GenBank/DDBJ whole genome shotgun (WGS) entry which is preliminary data.</text>
</comment>
<dbReference type="Proteomes" id="UP001139485">
    <property type="component" value="Unassembled WGS sequence"/>
</dbReference>
<dbReference type="Pfam" id="PF08534">
    <property type="entry name" value="Redoxin"/>
    <property type="match status" value="1"/>
</dbReference>
<keyword evidence="2" id="KW-0201">Cytochrome c-type biogenesis</keyword>
<dbReference type="PROSITE" id="PS51352">
    <property type="entry name" value="THIOREDOXIN_2"/>
    <property type="match status" value="1"/>
</dbReference>
<keyword evidence="3" id="KW-0732">Signal</keyword>
<dbReference type="PANTHER" id="PTHR42852:SF17">
    <property type="entry name" value="THIOREDOXIN-LIKE PROTEIN HI_1115"/>
    <property type="match status" value="1"/>
</dbReference>
<dbReference type="GO" id="GO:0030313">
    <property type="term" value="C:cell envelope"/>
    <property type="evidence" value="ECO:0007669"/>
    <property type="project" value="UniProtKB-SubCell"/>
</dbReference>
<sequence>MRRSLAGAAAAVVLLMPLLAACAPSSTGEDDGTATDGQVVDGSSIDVDTRALRAQRAEVGLEDCVPGTGDGAVEGGLPALTLPCLGGGDAVDLADLRGPLVVNFWYSTCGPCRAELPVLAEFHDRHGDDVPLLGVDFNDPLPEAALELLADSDVTYPSVADTDGAVLADDTLRIVGFPTTAFVAADGTVSYVQAGEIESVDELEQLVADHLGVDL</sequence>
<evidence type="ECO:0000256" key="1">
    <source>
        <dbReference type="ARBA" id="ARBA00004196"/>
    </source>
</evidence>
<feature type="chain" id="PRO_5040829070" evidence="3">
    <location>
        <begin position="21"/>
        <end position="215"/>
    </location>
</feature>
<dbReference type="EMBL" id="JAMOIL010000011">
    <property type="protein sequence ID" value="MCM0620706.1"/>
    <property type="molecule type" value="Genomic_DNA"/>
</dbReference>
<dbReference type="AlphaFoldDB" id="A0A9X2IED1"/>
<dbReference type="PANTHER" id="PTHR42852">
    <property type="entry name" value="THIOL:DISULFIDE INTERCHANGE PROTEIN DSBE"/>
    <property type="match status" value="1"/>
</dbReference>